<dbReference type="PROSITE" id="PS51257">
    <property type="entry name" value="PROKAR_LIPOPROTEIN"/>
    <property type="match status" value="1"/>
</dbReference>
<comment type="subcellular location">
    <subcellularLocation>
        <location evidence="7">Cell outer membrane</location>
        <topology evidence="7">Lipid-anchor</topology>
    </subcellularLocation>
    <subcellularLocation>
        <location evidence="7">Bacterial flagellum basal body</location>
    </subcellularLocation>
</comment>
<name>A0A844YS16_9SPHN</name>
<gene>
    <name evidence="7" type="primary">flgH</name>
    <name evidence="8" type="ORF">GRI99_05775</name>
</gene>
<keyword evidence="5 7" id="KW-0975">Bacterial flagellum</keyword>
<evidence type="ECO:0000256" key="7">
    <source>
        <dbReference type="HAMAP-Rule" id="MF_00415"/>
    </source>
</evidence>
<dbReference type="PRINTS" id="PR01008">
    <property type="entry name" value="FLGLRINGFLGH"/>
</dbReference>
<accession>A0A844YS16</accession>
<dbReference type="Proteomes" id="UP000466966">
    <property type="component" value="Unassembled WGS sequence"/>
</dbReference>
<evidence type="ECO:0000256" key="6">
    <source>
        <dbReference type="ARBA" id="ARBA00023237"/>
    </source>
</evidence>
<evidence type="ECO:0000256" key="1">
    <source>
        <dbReference type="ARBA" id="ARBA00002591"/>
    </source>
</evidence>
<sequence>MRSATIAIACLSLAACGMEGGRPQAGFDPVLPPAPPIVTPQNGSIFQAELGYAALHEGTRARRVGDVVLIRLVENIGSSTTTSGRTQRQGGASLTPPSAGLLGFLNPDALNAEAEASFNGQGNATQRSQLAGSVSVTIAEVRPNRTALVVGERQMSLSQGQEWVQFAGIVRLADIDSDNTVPSSRIADAQILHGGRGAIAQASRPGWLSRFFNMVSPF</sequence>
<keyword evidence="6 7" id="KW-0998">Cell outer membrane</keyword>
<dbReference type="Pfam" id="PF02107">
    <property type="entry name" value="FlgH"/>
    <property type="match status" value="1"/>
</dbReference>
<organism evidence="8 9">
    <name type="scientific">Alteraurantiacibacter buctensis</name>
    <dbReference type="NCBI Taxonomy" id="1503981"/>
    <lineage>
        <taxon>Bacteria</taxon>
        <taxon>Pseudomonadati</taxon>
        <taxon>Pseudomonadota</taxon>
        <taxon>Alphaproteobacteria</taxon>
        <taxon>Sphingomonadales</taxon>
        <taxon>Erythrobacteraceae</taxon>
        <taxon>Alteraurantiacibacter</taxon>
    </lineage>
</organism>
<evidence type="ECO:0000256" key="4">
    <source>
        <dbReference type="ARBA" id="ARBA00023136"/>
    </source>
</evidence>
<proteinExistence type="inferred from homology"/>
<evidence type="ECO:0000256" key="5">
    <source>
        <dbReference type="ARBA" id="ARBA00023143"/>
    </source>
</evidence>
<keyword evidence="3 7" id="KW-0732">Signal</keyword>
<comment type="function">
    <text evidence="1 7">Assembles around the rod to form the L-ring and probably protects the motor/basal body from shearing forces during rotation.</text>
</comment>
<dbReference type="EMBL" id="WTYV01000002">
    <property type="protein sequence ID" value="MXO71145.1"/>
    <property type="molecule type" value="Genomic_DNA"/>
</dbReference>
<keyword evidence="8" id="KW-0966">Cell projection</keyword>
<comment type="caution">
    <text evidence="8">The sequence shown here is derived from an EMBL/GenBank/DDBJ whole genome shotgun (WGS) entry which is preliminary data.</text>
</comment>
<evidence type="ECO:0000256" key="2">
    <source>
        <dbReference type="ARBA" id="ARBA00006929"/>
    </source>
</evidence>
<reference evidence="8 9" key="1">
    <citation type="submission" date="2019-12" db="EMBL/GenBank/DDBJ databases">
        <title>Genomic-based taxomic classification of the family Erythrobacteraceae.</title>
        <authorList>
            <person name="Xu L."/>
        </authorList>
    </citation>
    <scope>NUCLEOTIDE SEQUENCE [LARGE SCALE GENOMIC DNA]</scope>
    <source>
        <strain evidence="8 9">M0322</strain>
    </source>
</reference>
<keyword evidence="9" id="KW-1185">Reference proteome</keyword>
<dbReference type="OrthoDB" id="9789227at2"/>
<dbReference type="GO" id="GO:0009279">
    <property type="term" value="C:cell outer membrane"/>
    <property type="evidence" value="ECO:0007669"/>
    <property type="project" value="UniProtKB-SubCell"/>
</dbReference>
<keyword evidence="4 7" id="KW-0472">Membrane</keyword>
<evidence type="ECO:0000256" key="3">
    <source>
        <dbReference type="ARBA" id="ARBA00022729"/>
    </source>
</evidence>
<comment type="similarity">
    <text evidence="2 7">Belongs to the FlgH family.</text>
</comment>
<keyword evidence="8" id="KW-0969">Cilium</keyword>
<dbReference type="GO" id="GO:0003774">
    <property type="term" value="F:cytoskeletal motor activity"/>
    <property type="evidence" value="ECO:0007669"/>
    <property type="project" value="InterPro"/>
</dbReference>
<protein>
    <recommendedName>
        <fullName evidence="7">Flagellar L-ring protein</fullName>
    </recommendedName>
    <alternativeName>
        <fullName evidence="7">Basal body L-ring protein</fullName>
    </alternativeName>
</protein>
<evidence type="ECO:0000313" key="9">
    <source>
        <dbReference type="Proteomes" id="UP000466966"/>
    </source>
</evidence>
<dbReference type="HAMAP" id="MF_00415">
    <property type="entry name" value="FlgH"/>
    <property type="match status" value="1"/>
</dbReference>
<dbReference type="GO" id="GO:0009427">
    <property type="term" value="C:bacterial-type flagellum basal body, distal rod, L ring"/>
    <property type="evidence" value="ECO:0007669"/>
    <property type="project" value="InterPro"/>
</dbReference>
<dbReference type="PANTHER" id="PTHR34933">
    <property type="entry name" value="FLAGELLAR L-RING PROTEIN"/>
    <property type="match status" value="1"/>
</dbReference>
<keyword evidence="7" id="KW-0449">Lipoprotein</keyword>
<comment type="subunit">
    <text evidence="7">The basal body constitutes a major portion of the flagellar organelle and consists of four rings (L,P,S, and M) mounted on a central rod.</text>
</comment>
<evidence type="ECO:0000313" key="8">
    <source>
        <dbReference type="EMBL" id="MXO71145.1"/>
    </source>
</evidence>
<dbReference type="InterPro" id="IPR000527">
    <property type="entry name" value="Flag_Lring"/>
</dbReference>
<dbReference type="GO" id="GO:0071973">
    <property type="term" value="P:bacterial-type flagellum-dependent cell motility"/>
    <property type="evidence" value="ECO:0007669"/>
    <property type="project" value="InterPro"/>
</dbReference>
<dbReference type="AlphaFoldDB" id="A0A844YS16"/>
<keyword evidence="8" id="KW-0282">Flagellum</keyword>
<dbReference type="PANTHER" id="PTHR34933:SF1">
    <property type="entry name" value="FLAGELLAR L-RING PROTEIN"/>
    <property type="match status" value="1"/>
</dbReference>